<comment type="caution">
    <text evidence="2">The sequence shown here is derived from an EMBL/GenBank/DDBJ whole genome shotgun (WGS) entry which is preliminary data.</text>
</comment>
<name>A0A1K0GIU3_9ACTN</name>
<keyword evidence="3" id="KW-1185">Reference proteome</keyword>
<gene>
    <name evidence="2" type="ORF">BG844_22065</name>
</gene>
<proteinExistence type="predicted"/>
<feature type="region of interest" description="Disordered" evidence="1">
    <location>
        <begin position="33"/>
        <end position="80"/>
    </location>
</feature>
<protein>
    <submittedName>
        <fullName evidence="2">Uncharacterized protein</fullName>
    </submittedName>
</protein>
<sequence>MLSIGDVMLPASGASRRARDLAVEACAEGVQQSRDAQNLVNHGTHRNDDELATSVARPSWLGPDQDAGEGESRDRRRNHHMILTLRPVMC</sequence>
<accession>A0A1K0GIU3</accession>
<evidence type="ECO:0000256" key="1">
    <source>
        <dbReference type="SAM" id="MobiDB-lite"/>
    </source>
</evidence>
<dbReference type="EMBL" id="MEIA01000234">
    <property type="protein sequence ID" value="OJF12174.1"/>
    <property type="molecule type" value="Genomic_DNA"/>
</dbReference>
<organism evidence="2 3">
    <name type="scientific">Couchioplanes caeruleus subsp. caeruleus</name>
    <dbReference type="NCBI Taxonomy" id="56427"/>
    <lineage>
        <taxon>Bacteria</taxon>
        <taxon>Bacillati</taxon>
        <taxon>Actinomycetota</taxon>
        <taxon>Actinomycetes</taxon>
        <taxon>Micromonosporales</taxon>
        <taxon>Micromonosporaceae</taxon>
        <taxon>Couchioplanes</taxon>
    </lineage>
</organism>
<reference evidence="2 3" key="1">
    <citation type="submission" date="2016-09" db="EMBL/GenBank/DDBJ databases">
        <title>Couchioplanes caeruleus draft genome sequence.</title>
        <authorList>
            <person name="Sheehan J."/>
            <person name="Caffrey P."/>
        </authorList>
    </citation>
    <scope>NUCLEOTIDE SEQUENCE [LARGE SCALE GENOMIC DNA]</scope>
    <source>
        <strain evidence="2 3">DSM 43634</strain>
    </source>
</reference>
<evidence type="ECO:0000313" key="2">
    <source>
        <dbReference type="EMBL" id="OJF12174.1"/>
    </source>
</evidence>
<dbReference type="RefSeq" id="WP_071807249.1">
    <property type="nucleotide sequence ID" value="NZ_MEIA01000234.1"/>
</dbReference>
<dbReference type="AlphaFoldDB" id="A0A1K0GIU3"/>
<evidence type="ECO:0000313" key="3">
    <source>
        <dbReference type="Proteomes" id="UP000182486"/>
    </source>
</evidence>
<dbReference type="Proteomes" id="UP000182486">
    <property type="component" value="Unassembled WGS sequence"/>
</dbReference>